<dbReference type="AlphaFoldDB" id="A0A0J7Z744"/>
<dbReference type="InterPro" id="IPR011008">
    <property type="entry name" value="Dimeric_a/b-barrel"/>
</dbReference>
<dbReference type="RefSeq" id="WP_063776904.1">
    <property type="nucleotide sequence ID" value="NZ_LFNT01000037.1"/>
</dbReference>
<evidence type="ECO:0000313" key="2">
    <source>
        <dbReference type="EMBL" id="KMS71327.1"/>
    </source>
</evidence>
<evidence type="ECO:0000259" key="1">
    <source>
        <dbReference type="Pfam" id="PF07045"/>
    </source>
</evidence>
<protein>
    <recommendedName>
        <fullName evidence="1">DUF1330 domain-containing protein</fullName>
    </recommendedName>
</protein>
<dbReference type="SUPFAM" id="SSF54909">
    <property type="entry name" value="Dimeric alpha+beta barrel"/>
    <property type="match status" value="1"/>
</dbReference>
<sequence>MSAFVLFEGTKIIDDEKLEKYKDLVPATIAKFGGRYRVLGGNPSVVEGDWSPSHLVMIEFPSFEQAKAWYESSDYEPLKQMRFASAEGTGIIMEGLRDAYR</sequence>
<accession>A0A0J7Z744</accession>
<evidence type="ECO:0000313" key="3">
    <source>
        <dbReference type="Proteomes" id="UP000037432"/>
    </source>
</evidence>
<gene>
    <name evidence="2" type="ORF">ACM01_27450</name>
</gene>
<dbReference type="EMBL" id="LFNT01000037">
    <property type="protein sequence ID" value="KMS71327.1"/>
    <property type="molecule type" value="Genomic_DNA"/>
</dbReference>
<dbReference type="PANTHER" id="PTHR41521">
    <property type="match status" value="1"/>
</dbReference>
<organism evidence="2 3">
    <name type="scientific">Streptomyces viridochromogenes</name>
    <dbReference type="NCBI Taxonomy" id="1938"/>
    <lineage>
        <taxon>Bacteria</taxon>
        <taxon>Bacillati</taxon>
        <taxon>Actinomycetota</taxon>
        <taxon>Actinomycetes</taxon>
        <taxon>Kitasatosporales</taxon>
        <taxon>Streptomycetaceae</taxon>
        <taxon>Streptomyces</taxon>
    </lineage>
</organism>
<dbReference type="Proteomes" id="UP000037432">
    <property type="component" value="Unassembled WGS sequence"/>
</dbReference>
<dbReference type="PANTHER" id="PTHR41521:SF4">
    <property type="entry name" value="BLR0684 PROTEIN"/>
    <property type="match status" value="1"/>
</dbReference>
<reference evidence="2 3" key="1">
    <citation type="submission" date="2015-06" db="EMBL/GenBank/DDBJ databases">
        <authorList>
            <person name="Ju K.-S."/>
            <person name="Doroghazi J.R."/>
            <person name="Metcalf W.W."/>
        </authorList>
    </citation>
    <scope>NUCLEOTIDE SEQUENCE [LARGE SCALE GENOMIC DNA]</scope>
    <source>
        <strain evidence="2 3">NRRL 3414</strain>
    </source>
</reference>
<feature type="domain" description="DUF1330" evidence="1">
    <location>
        <begin position="3"/>
        <end position="96"/>
    </location>
</feature>
<name>A0A0J7Z744_STRVR</name>
<dbReference type="PATRIC" id="fig|1938.3.peg.6226"/>
<comment type="caution">
    <text evidence="2">The sequence shown here is derived from an EMBL/GenBank/DDBJ whole genome shotgun (WGS) entry which is preliminary data.</text>
</comment>
<dbReference type="Pfam" id="PF07045">
    <property type="entry name" value="DUF1330"/>
    <property type="match status" value="1"/>
</dbReference>
<dbReference type="InterPro" id="IPR010753">
    <property type="entry name" value="DUF1330"/>
</dbReference>
<dbReference type="Gene3D" id="3.30.70.100">
    <property type="match status" value="1"/>
</dbReference>
<proteinExistence type="predicted"/>